<dbReference type="PANTHER" id="PTHR10846:SF8">
    <property type="entry name" value="INNER MEMBRANE PROTEIN YRBG"/>
    <property type="match status" value="1"/>
</dbReference>
<gene>
    <name evidence="7" type="ORF">EA187_08935</name>
</gene>
<evidence type="ECO:0000313" key="7">
    <source>
        <dbReference type="EMBL" id="RVU45873.1"/>
    </source>
</evidence>
<organism evidence="7 8">
    <name type="scientific">Lujinxingia sediminis</name>
    <dbReference type="NCBI Taxonomy" id="2480984"/>
    <lineage>
        <taxon>Bacteria</taxon>
        <taxon>Deltaproteobacteria</taxon>
        <taxon>Bradymonadales</taxon>
        <taxon>Lujinxingiaceae</taxon>
        <taxon>Lujinxingia</taxon>
    </lineage>
</organism>
<feature type="transmembrane region" description="Helical" evidence="5">
    <location>
        <begin position="149"/>
        <end position="168"/>
    </location>
</feature>
<dbReference type="NCBIfam" id="TIGR00367">
    <property type="entry name" value="calcium/sodium antiporter"/>
    <property type="match status" value="1"/>
</dbReference>
<dbReference type="Proteomes" id="UP000282926">
    <property type="component" value="Unassembled WGS sequence"/>
</dbReference>
<sequence>MVAVVLAWRAARRPEPSCCWELDFMDPILLAAGMVIAGLVLLYFGAEALVGGASSLAIRLGITPLIVGLTVVSFGTSAPELLVGLIGSDDVNLGNVVGSNIANIMLILGLAATISPLKIESRVVTHELPIMLAATGLFIGLSLDGSLTRIDGIILLTAMAGYIAYMFVGARRDMKRMEAIVGDELSEIDPNQRKAIVDVLLMVGGIVGLALGAKWMVDGATTIAMTMGISELVIALSIVAIGTSLPELATSVVAAFRGEADISVGNVVGSNVFNLLFVMGVVACFGTIVVGEDALSIDLWVMAGISVLLWPLLRTGHSLKRWEGIVMVVGYVAYLVSMFMR</sequence>
<dbReference type="Gene3D" id="6.10.280.80">
    <property type="entry name" value="NCX, peripheral helical region"/>
    <property type="match status" value="1"/>
</dbReference>
<feature type="domain" description="Sodium/calcium exchanger membrane region" evidence="6">
    <location>
        <begin position="31"/>
        <end position="167"/>
    </location>
</feature>
<reference evidence="7 8" key="1">
    <citation type="submission" date="2019-01" db="EMBL/GenBank/DDBJ databases">
        <title>Lujinxingia litoralis gen. nov., sp. nov. and Lujinxingia sediminis gen. nov., sp. nov., new members in the order Bradymonadales, isolated from coastal sediment.</title>
        <authorList>
            <person name="Li C.-M."/>
        </authorList>
    </citation>
    <scope>NUCLEOTIDE SEQUENCE [LARGE SCALE GENOMIC DNA]</scope>
    <source>
        <strain evidence="7 8">SEH01</strain>
    </source>
</reference>
<evidence type="ECO:0000256" key="4">
    <source>
        <dbReference type="ARBA" id="ARBA00023136"/>
    </source>
</evidence>
<accession>A0ABY0CU62</accession>
<comment type="caution">
    <text evidence="7">The sequence shown here is derived from an EMBL/GenBank/DDBJ whole genome shotgun (WGS) entry which is preliminary data.</text>
</comment>
<feature type="transmembrane region" description="Helical" evidence="5">
    <location>
        <begin position="294"/>
        <end position="313"/>
    </location>
</feature>
<keyword evidence="2 5" id="KW-0812">Transmembrane</keyword>
<feature type="transmembrane region" description="Helical" evidence="5">
    <location>
        <begin position="268"/>
        <end position="288"/>
    </location>
</feature>
<evidence type="ECO:0000256" key="5">
    <source>
        <dbReference type="SAM" id="Phobius"/>
    </source>
</evidence>
<feature type="transmembrane region" description="Helical" evidence="5">
    <location>
        <begin position="195"/>
        <end position="213"/>
    </location>
</feature>
<dbReference type="InterPro" id="IPR004481">
    <property type="entry name" value="K/Na/Ca-exchanger"/>
</dbReference>
<feature type="transmembrane region" description="Helical" evidence="5">
    <location>
        <begin position="24"/>
        <end position="44"/>
    </location>
</feature>
<dbReference type="PANTHER" id="PTHR10846">
    <property type="entry name" value="SODIUM/POTASSIUM/CALCIUM EXCHANGER"/>
    <property type="match status" value="1"/>
</dbReference>
<proteinExistence type="predicted"/>
<evidence type="ECO:0000313" key="8">
    <source>
        <dbReference type="Proteomes" id="UP000282926"/>
    </source>
</evidence>
<evidence type="ECO:0000256" key="1">
    <source>
        <dbReference type="ARBA" id="ARBA00004141"/>
    </source>
</evidence>
<evidence type="ECO:0000256" key="3">
    <source>
        <dbReference type="ARBA" id="ARBA00022989"/>
    </source>
</evidence>
<feature type="transmembrane region" description="Helical" evidence="5">
    <location>
        <begin position="322"/>
        <end position="340"/>
    </location>
</feature>
<keyword evidence="8" id="KW-1185">Reference proteome</keyword>
<keyword evidence="3 5" id="KW-1133">Transmembrane helix</keyword>
<evidence type="ECO:0000256" key="2">
    <source>
        <dbReference type="ARBA" id="ARBA00022692"/>
    </source>
</evidence>
<dbReference type="InterPro" id="IPR004837">
    <property type="entry name" value="NaCa_Exmemb"/>
</dbReference>
<comment type="subcellular location">
    <subcellularLocation>
        <location evidence="1">Membrane</location>
        <topology evidence="1">Multi-pass membrane protein</topology>
    </subcellularLocation>
</comment>
<keyword evidence="4 5" id="KW-0472">Membrane</keyword>
<feature type="transmembrane region" description="Helical" evidence="5">
    <location>
        <begin position="56"/>
        <end position="76"/>
    </location>
</feature>
<name>A0ABY0CU62_9DELT</name>
<evidence type="ECO:0000259" key="6">
    <source>
        <dbReference type="Pfam" id="PF01699"/>
    </source>
</evidence>
<feature type="transmembrane region" description="Helical" evidence="5">
    <location>
        <begin position="233"/>
        <end position="256"/>
    </location>
</feature>
<dbReference type="Gene3D" id="1.20.1420.30">
    <property type="entry name" value="NCX, central ion-binding region"/>
    <property type="match status" value="1"/>
</dbReference>
<dbReference type="EMBL" id="SADD01000003">
    <property type="protein sequence ID" value="RVU45873.1"/>
    <property type="molecule type" value="Genomic_DNA"/>
</dbReference>
<feature type="transmembrane region" description="Helical" evidence="5">
    <location>
        <begin position="96"/>
        <end position="117"/>
    </location>
</feature>
<dbReference type="InterPro" id="IPR044880">
    <property type="entry name" value="NCX_ion-bd_dom_sf"/>
</dbReference>
<dbReference type="Pfam" id="PF01699">
    <property type="entry name" value="Na_Ca_ex"/>
    <property type="match status" value="2"/>
</dbReference>
<protein>
    <submittedName>
        <fullName evidence="7">Calcium/sodium antiporter</fullName>
    </submittedName>
</protein>
<feature type="domain" description="Sodium/calcium exchanger membrane region" evidence="6">
    <location>
        <begin position="199"/>
        <end position="339"/>
    </location>
</feature>